<dbReference type="Proteomes" id="UP001143304">
    <property type="component" value="Unassembled WGS sequence"/>
</dbReference>
<accession>A0ABT3T8G4</accession>
<dbReference type="RefSeq" id="WP_279250247.1">
    <property type="nucleotide sequence ID" value="NZ_SHNO01000001.1"/>
</dbReference>
<proteinExistence type="predicted"/>
<keyword evidence="2" id="KW-1185">Reference proteome</keyword>
<organism evidence="1 2">
    <name type="scientific">Candidatus Marimicrobium litorale</name>
    <dbReference type="NCBI Taxonomy" id="2518991"/>
    <lineage>
        <taxon>Bacteria</taxon>
        <taxon>Pseudomonadati</taxon>
        <taxon>Pseudomonadota</taxon>
        <taxon>Gammaproteobacteria</taxon>
        <taxon>Cellvibrionales</taxon>
        <taxon>Halieaceae</taxon>
        <taxon>Marimicrobium</taxon>
    </lineage>
</organism>
<sequence>MKNIPLTIEVTYLVSGEKRPVYFASEAGADAALNISADFEKRKINVQDARDVRPAASLDRESFALARHNTNVHTFYGLDFQQQLYEQEISELVMQASGSTRALVFDHTLRSDSAQVRARRNTREPAAIIHNDYTDQSAHQRVVDLLGARQARDVFTKRFAIVNVWRSVAGAVLRSPMACCDATTIAPEDLVASERRAKERVGEIELATWNPAHRWYYYPELANNEALLIKTFDSSTAGIATRTIHTAFDDPFSPETAPPRESIESRLLVFFD</sequence>
<protein>
    <submittedName>
        <fullName evidence="1">Methyltransferase</fullName>
    </submittedName>
</protein>
<dbReference type="EMBL" id="SHNO01000001">
    <property type="protein sequence ID" value="MCX2978550.1"/>
    <property type="molecule type" value="Genomic_DNA"/>
</dbReference>
<dbReference type="PANTHER" id="PTHR34598">
    <property type="entry name" value="BLL6449 PROTEIN"/>
    <property type="match status" value="1"/>
</dbReference>
<comment type="caution">
    <text evidence="1">The sequence shown here is derived from an EMBL/GenBank/DDBJ whole genome shotgun (WGS) entry which is preliminary data.</text>
</comment>
<evidence type="ECO:0000313" key="1">
    <source>
        <dbReference type="EMBL" id="MCX2978550.1"/>
    </source>
</evidence>
<evidence type="ECO:0000313" key="2">
    <source>
        <dbReference type="Proteomes" id="UP001143304"/>
    </source>
</evidence>
<name>A0ABT3T8G4_9GAMM</name>
<keyword evidence="1" id="KW-0489">Methyltransferase</keyword>
<dbReference type="NCBIfam" id="NF041278">
    <property type="entry name" value="CmcJ_NvfI_EfuI"/>
    <property type="match status" value="1"/>
</dbReference>
<dbReference type="GO" id="GO:0008168">
    <property type="term" value="F:methyltransferase activity"/>
    <property type="evidence" value="ECO:0007669"/>
    <property type="project" value="UniProtKB-KW"/>
</dbReference>
<keyword evidence="1" id="KW-0808">Transferase</keyword>
<dbReference type="InterPro" id="IPR044053">
    <property type="entry name" value="AsaB-like"/>
</dbReference>
<gene>
    <name evidence="1" type="ORF">EYC82_14380</name>
</gene>
<dbReference type="PANTHER" id="PTHR34598:SF3">
    <property type="entry name" value="OXIDOREDUCTASE AN1597"/>
    <property type="match status" value="1"/>
</dbReference>
<dbReference type="GO" id="GO:0032259">
    <property type="term" value="P:methylation"/>
    <property type="evidence" value="ECO:0007669"/>
    <property type="project" value="UniProtKB-KW"/>
</dbReference>
<reference evidence="1" key="1">
    <citation type="submission" date="2019-02" db="EMBL/GenBank/DDBJ databases">
        <authorList>
            <person name="Li S.-H."/>
        </authorList>
    </citation>
    <scope>NUCLEOTIDE SEQUENCE</scope>
    <source>
        <strain evidence="1">IMCC11814</strain>
    </source>
</reference>